<protein>
    <submittedName>
        <fullName evidence="1">Starch-binding associating with outer membrane</fullName>
    </submittedName>
</protein>
<reference evidence="1 2" key="1">
    <citation type="submission" date="2016-10" db="EMBL/GenBank/DDBJ databases">
        <authorList>
            <person name="de Groot N.N."/>
        </authorList>
    </citation>
    <scope>NUCLEOTIDE SEQUENCE [LARGE SCALE GENOMIC DNA]</scope>
    <source>
        <strain evidence="1 2">DSM 25186</strain>
    </source>
</reference>
<gene>
    <name evidence="1" type="ORF">SAMN05421823_108287</name>
</gene>
<dbReference type="SUPFAM" id="SSF48452">
    <property type="entry name" value="TPR-like"/>
    <property type="match status" value="1"/>
</dbReference>
<accession>A0A1G9NGU4</accession>
<dbReference type="AlphaFoldDB" id="A0A1G9NGU4"/>
<name>A0A1G9NGU4_9BACT</name>
<dbReference type="RefSeq" id="WP_089685338.1">
    <property type="nucleotide sequence ID" value="NZ_FNFO01000008.1"/>
</dbReference>
<dbReference type="STRING" id="1075417.SAMN05421823_108287"/>
<dbReference type="EMBL" id="FNFO01000008">
    <property type="protein sequence ID" value="SDL85580.1"/>
    <property type="molecule type" value="Genomic_DNA"/>
</dbReference>
<dbReference type="InterPro" id="IPR041662">
    <property type="entry name" value="SusD-like_2"/>
</dbReference>
<dbReference type="InterPro" id="IPR011990">
    <property type="entry name" value="TPR-like_helical_dom_sf"/>
</dbReference>
<evidence type="ECO:0000313" key="2">
    <source>
        <dbReference type="Proteomes" id="UP000198510"/>
    </source>
</evidence>
<keyword evidence="2" id="KW-1185">Reference proteome</keyword>
<dbReference type="OrthoDB" id="843771at2"/>
<dbReference type="Proteomes" id="UP000198510">
    <property type="component" value="Unassembled WGS sequence"/>
</dbReference>
<dbReference type="Gene3D" id="1.25.40.390">
    <property type="match status" value="1"/>
</dbReference>
<dbReference type="Pfam" id="PF12771">
    <property type="entry name" value="SusD-like_2"/>
    <property type="match status" value="1"/>
</dbReference>
<dbReference type="PROSITE" id="PS51257">
    <property type="entry name" value="PROKAR_LIPOPROTEIN"/>
    <property type="match status" value="1"/>
</dbReference>
<evidence type="ECO:0000313" key="1">
    <source>
        <dbReference type="EMBL" id="SDL85580.1"/>
    </source>
</evidence>
<organism evidence="1 2">
    <name type="scientific">Catalinimonas alkaloidigena</name>
    <dbReference type="NCBI Taxonomy" id="1075417"/>
    <lineage>
        <taxon>Bacteria</taxon>
        <taxon>Pseudomonadati</taxon>
        <taxon>Bacteroidota</taxon>
        <taxon>Cytophagia</taxon>
        <taxon>Cytophagales</taxon>
        <taxon>Catalimonadaceae</taxon>
        <taxon>Catalinimonas</taxon>
    </lineage>
</organism>
<sequence>MKRYTFPLLLTALLAVTSCKDFEDLQVNPNNPTQAPPSQIFTGVLYDWYNADYEPWSETQRLNQFYAITFDYYGNQDYNWSSTGLNYGTLRNVLQMEKEAERLGDNSYAGLASLMKAYFFIRMTERVGDIPMRQALQGLDENYTPQYDTQKEVYLQCLDLLEQANTQLAAVADQMVAGDIFMGGSLRKWQQVSNALYLRTLISLSHQADDADLRVKERFAAIINNPSTYPLMQSLDDNATMKFFNVPNNQYPINPSNRGFTIGRYVMGATYLDFLKMYNDPRLFVVAEPTDSAKASGDPDYATKLTSYVGAPSGATLGDLYTNSDAGKYSLPKDDRYYTYTGEPTIIVGYAEQEFTLAEGIARGWASGDAAQHYTNGITASMNFYGITDPVVLDAYLSQDGVAYAGNGDAGLIQILTQKYLAFFQNSGWEAFYNQRRTGVPTFDIGPGNQNGGRIPERWQYPQSEYRNNEANLRDALQRQFGGADDINRPLWILE</sequence>
<proteinExistence type="predicted"/>